<reference evidence="1 2" key="1">
    <citation type="submission" date="2013-11" db="EMBL/GenBank/DDBJ databases">
        <title>Opisthorchis viverrini - life in the bile duct.</title>
        <authorList>
            <person name="Young N.D."/>
            <person name="Nagarajan N."/>
            <person name="Lin S.J."/>
            <person name="Korhonen P.K."/>
            <person name="Jex A.R."/>
            <person name="Hall R.S."/>
            <person name="Safavi-Hemami H."/>
            <person name="Kaewkong W."/>
            <person name="Bertrand D."/>
            <person name="Gao S."/>
            <person name="Seet Q."/>
            <person name="Wongkham S."/>
            <person name="Teh B.T."/>
            <person name="Wongkham C."/>
            <person name="Intapan P.M."/>
            <person name="Maleewong W."/>
            <person name="Yang X."/>
            <person name="Hu M."/>
            <person name="Wang Z."/>
            <person name="Hofmann A."/>
            <person name="Sternberg P.W."/>
            <person name="Tan P."/>
            <person name="Wang J."/>
            <person name="Gasser R.B."/>
        </authorList>
    </citation>
    <scope>NUCLEOTIDE SEQUENCE [LARGE SCALE GENOMIC DNA]</scope>
</reference>
<protein>
    <submittedName>
        <fullName evidence="1">Uncharacterized protein</fullName>
    </submittedName>
</protein>
<organism evidence="1 2">
    <name type="scientific">Opisthorchis viverrini</name>
    <name type="common">Southeast Asian liver fluke</name>
    <dbReference type="NCBI Taxonomy" id="6198"/>
    <lineage>
        <taxon>Eukaryota</taxon>
        <taxon>Metazoa</taxon>
        <taxon>Spiralia</taxon>
        <taxon>Lophotrochozoa</taxon>
        <taxon>Platyhelminthes</taxon>
        <taxon>Trematoda</taxon>
        <taxon>Digenea</taxon>
        <taxon>Opisthorchiida</taxon>
        <taxon>Opisthorchiata</taxon>
        <taxon>Opisthorchiidae</taxon>
        <taxon>Opisthorchis</taxon>
    </lineage>
</organism>
<gene>
    <name evidence="1" type="ORF">T265_04932</name>
</gene>
<dbReference type="RefSeq" id="XP_009168064.1">
    <property type="nucleotide sequence ID" value="XM_009169800.1"/>
</dbReference>
<accession>A0A074ZLG8</accession>
<dbReference type="CTD" id="20319114"/>
<dbReference type="EMBL" id="KL596705">
    <property type="protein sequence ID" value="KER28173.1"/>
    <property type="molecule type" value="Genomic_DNA"/>
</dbReference>
<dbReference type="Proteomes" id="UP000054324">
    <property type="component" value="Unassembled WGS sequence"/>
</dbReference>
<evidence type="ECO:0000313" key="2">
    <source>
        <dbReference type="Proteomes" id="UP000054324"/>
    </source>
</evidence>
<dbReference type="AlphaFoldDB" id="A0A074ZLG8"/>
<keyword evidence="2" id="KW-1185">Reference proteome</keyword>
<evidence type="ECO:0000313" key="1">
    <source>
        <dbReference type="EMBL" id="KER28173.1"/>
    </source>
</evidence>
<sequence length="60" mass="6933">MKEASNKKHGSESKGRLCNLLYRCPSVDAQTDPDRCYKHLCTTYAYYDPVDMCKQNNNAR</sequence>
<dbReference type="GeneID" id="20319114"/>
<proteinExistence type="predicted"/>
<dbReference type="KEGG" id="ovi:T265_04932"/>
<name>A0A074ZLG8_OPIVI</name>